<dbReference type="PANTHER" id="PTHR43783:SF1">
    <property type="entry name" value="UDP-N-ACETYLGLUCOSAMINE 1-CARBOXYVINYLTRANSFERASE"/>
    <property type="match status" value="1"/>
</dbReference>
<comment type="pathway">
    <text evidence="2 12">Cell wall biogenesis; peptidoglycan biosynthesis.</text>
</comment>
<dbReference type="CDD" id="cd01555">
    <property type="entry name" value="UdpNAET"/>
    <property type="match status" value="1"/>
</dbReference>
<evidence type="ECO:0000256" key="5">
    <source>
        <dbReference type="ARBA" id="ARBA00022679"/>
    </source>
</evidence>
<dbReference type="EC" id="2.5.1.7" evidence="12"/>
<dbReference type="AlphaFoldDB" id="A0A9D1XTV5"/>
<evidence type="ECO:0000256" key="10">
    <source>
        <dbReference type="ARBA" id="ARBA00038367"/>
    </source>
</evidence>
<keyword evidence="7 12" id="KW-0573">Peptidoglycan synthesis</keyword>
<evidence type="ECO:0000256" key="3">
    <source>
        <dbReference type="ARBA" id="ARBA00022490"/>
    </source>
</evidence>
<dbReference type="NCBIfam" id="TIGR01072">
    <property type="entry name" value="murA"/>
    <property type="match status" value="1"/>
</dbReference>
<comment type="catalytic activity">
    <reaction evidence="11 12">
        <text>phosphoenolpyruvate + UDP-N-acetyl-alpha-D-glucosamine = UDP-N-acetyl-3-O-(1-carboxyvinyl)-alpha-D-glucosamine + phosphate</text>
        <dbReference type="Rhea" id="RHEA:18681"/>
        <dbReference type="ChEBI" id="CHEBI:43474"/>
        <dbReference type="ChEBI" id="CHEBI:57705"/>
        <dbReference type="ChEBI" id="CHEBI:58702"/>
        <dbReference type="ChEBI" id="CHEBI:68483"/>
        <dbReference type="EC" id="2.5.1.7"/>
    </reaction>
</comment>
<dbReference type="NCBIfam" id="NF006873">
    <property type="entry name" value="PRK09369.1"/>
    <property type="match status" value="1"/>
</dbReference>
<comment type="function">
    <text evidence="12">Cell wall formation. Adds enolpyruvyl to UDP-N-acetylglucosamine.</text>
</comment>
<gene>
    <name evidence="12 14" type="primary">murA</name>
    <name evidence="14" type="ORF">H9848_11755</name>
</gene>
<dbReference type="InterPro" id="IPR050068">
    <property type="entry name" value="MurA_subfamily"/>
</dbReference>
<dbReference type="Pfam" id="PF00275">
    <property type="entry name" value="EPSP_synthase"/>
    <property type="match status" value="1"/>
</dbReference>
<feature type="binding site" evidence="12">
    <location>
        <position position="319"/>
    </location>
    <ligand>
        <name>UDP-N-acetyl-alpha-D-glucosamine</name>
        <dbReference type="ChEBI" id="CHEBI:57705"/>
    </ligand>
</feature>
<evidence type="ECO:0000256" key="7">
    <source>
        <dbReference type="ARBA" id="ARBA00022984"/>
    </source>
</evidence>
<keyword evidence="8 12" id="KW-0131">Cell cycle</keyword>
<accession>A0A9D1XTV5</accession>
<feature type="active site" description="Proton donor" evidence="12">
    <location>
        <position position="121"/>
    </location>
</feature>
<dbReference type="GO" id="GO:0051301">
    <property type="term" value="P:cell division"/>
    <property type="evidence" value="ECO:0007669"/>
    <property type="project" value="UniProtKB-KW"/>
</dbReference>
<evidence type="ECO:0000313" key="14">
    <source>
        <dbReference type="EMBL" id="HIX87260.1"/>
    </source>
</evidence>
<name>A0A9D1XTV5_9BACT</name>
<evidence type="ECO:0000259" key="13">
    <source>
        <dbReference type="Pfam" id="PF00275"/>
    </source>
</evidence>
<dbReference type="GO" id="GO:0009252">
    <property type="term" value="P:peptidoglycan biosynthetic process"/>
    <property type="evidence" value="ECO:0007669"/>
    <property type="project" value="UniProtKB-UniRule"/>
</dbReference>
<dbReference type="GO" id="GO:0071555">
    <property type="term" value="P:cell wall organization"/>
    <property type="evidence" value="ECO:0007669"/>
    <property type="project" value="UniProtKB-KW"/>
</dbReference>
<evidence type="ECO:0000256" key="12">
    <source>
        <dbReference type="HAMAP-Rule" id="MF_00111"/>
    </source>
</evidence>
<dbReference type="HAMAP" id="MF_00111">
    <property type="entry name" value="MurA"/>
    <property type="match status" value="1"/>
</dbReference>
<evidence type="ECO:0000256" key="8">
    <source>
        <dbReference type="ARBA" id="ARBA00023306"/>
    </source>
</evidence>
<comment type="caution">
    <text evidence="14">The sequence shown here is derived from an EMBL/GenBank/DDBJ whole genome shotgun (WGS) entry which is preliminary data.</text>
</comment>
<dbReference type="GO" id="GO:0008360">
    <property type="term" value="P:regulation of cell shape"/>
    <property type="evidence" value="ECO:0007669"/>
    <property type="project" value="UniProtKB-KW"/>
</dbReference>
<evidence type="ECO:0000256" key="4">
    <source>
        <dbReference type="ARBA" id="ARBA00022618"/>
    </source>
</evidence>
<comment type="similarity">
    <text evidence="10 12">Belongs to the EPSP synthase family. MurA subfamily.</text>
</comment>
<evidence type="ECO:0000256" key="6">
    <source>
        <dbReference type="ARBA" id="ARBA00022960"/>
    </source>
</evidence>
<keyword evidence="4 12" id="KW-0132">Cell division</keyword>
<feature type="binding site" evidence="12">
    <location>
        <begin position="22"/>
        <end position="23"/>
    </location>
    <ligand>
        <name>phosphoenolpyruvate</name>
        <dbReference type="ChEBI" id="CHEBI:58702"/>
    </ligand>
</feature>
<dbReference type="InterPro" id="IPR001986">
    <property type="entry name" value="Enolpyruvate_Tfrase_dom"/>
</dbReference>
<proteinExistence type="inferred from homology"/>
<evidence type="ECO:0000256" key="1">
    <source>
        <dbReference type="ARBA" id="ARBA00004496"/>
    </source>
</evidence>
<dbReference type="PANTHER" id="PTHR43783">
    <property type="entry name" value="UDP-N-ACETYLGLUCOSAMINE 1-CARBOXYVINYLTRANSFERASE"/>
    <property type="match status" value="1"/>
</dbReference>
<reference evidence="14" key="1">
    <citation type="journal article" date="2021" name="PeerJ">
        <title>Extensive microbial diversity within the chicken gut microbiome revealed by metagenomics and culture.</title>
        <authorList>
            <person name="Gilroy R."/>
            <person name="Ravi A."/>
            <person name="Getino M."/>
            <person name="Pursley I."/>
            <person name="Horton D.L."/>
            <person name="Alikhan N.F."/>
            <person name="Baker D."/>
            <person name="Gharbi K."/>
            <person name="Hall N."/>
            <person name="Watson M."/>
            <person name="Adriaenssens E.M."/>
            <person name="Foster-Nyarko E."/>
            <person name="Jarju S."/>
            <person name="Secka A."/>
            <person name="Antonio M."/>
            <person name="Oren A."/>
            <person name="Chaudhuri R.R."/>
            <person name="La Ragione R."/>
            <person name="Hildebrand F."/>
            <person name="Pallen M.J."/>
        </authorList>
    </citation>
    <scope>NUCLEOTIDE SEQUENCE</scope>
    <source>
        <strain evidence="14">ChiHecec2B26-12326</strain>
    </source>
</reference>
<dbReference type="Proteomes" id="UP000823847">
    <property type="component" value="Unassembled WGS sequence"/>
</dbReference>
<evidence type="ECO:0000256" key="11">
    <source>
        <dbReference type="ARBA" id="ARBA00047527"/>
    </source>
</evidence>
<reference evidence="14" key="2">
    <citation type="submission" date="2021-04" db="EMBL/GenBank/DDBJ databases">
        <authorList>
            <person name="Gilroy R."/>
        </authorList>
    </citation>
    <scope>NUCLEOTIDE SEQUENCE</scope>
    <source>
        <strain evidence="14">ChiHecec2B26-12326</strain>
    </source>
</reference>
<keyword evidence="6 12" id="KW-0133">Cell shape</keyword>
<dbReference type="InterPro" id="IPR013792">
    <property type="entry name" value="RNA3'P_cycl/enolpyr_Trfase_a/b"/>
</dbReference>
<comment type="caution">
    <text evidence="12">Lacks conserved residue(s) required for the propagation of feature annotation.</text>
</comment>
<dbReference type="InterPro" id="IPR005750">
    <property type="entry name" value="UDP_GlcNAc_COvinyl_MurA"/>
</dbReference>
<evidence type="ECO:0000256" key="9">
    <source>
        <dbReference type="ARBA" id="ARBA00023316"/>
    </source>
</evidence>
<evidence type="ECO:0000256" key="2">
    <source>
        <dbReference type="ARBA" id="ARBA00004752"/>
    </source>
</evidence>
<feature type="binding site" evidence="12">
    <location>
        <position position="341"/>
    </location>
    <ligand>
        <name>UDP-N-acetyl-alpha-D-glucosamine</name>
        <dbReference type="ChEBI" id="CHEBI:57705"/>
    </ligand>
</feature>
<keyword evidence="9 12" id="KW-0961">Cell wall biogenesis/degradation</keyword>
<feature type="domain" description="Enolpyruvate transferase" evidence="13">
    <location>
        <begin position="7"/>
        <end position="422"/>
    </location>
</feature>
<dbReference type="Gene3D" id="3.65.10.10">
    <property type="entry name" value="Enolpyruvate transferase domain"/>
    <property type="match status" value="2"/>
</dbReference>
<protein>
    <recommendedName>
        <fullName evidence="12">UDP-N-acetylglucosamine 1-carboxyvinyltransferase</fullName>
        <ecNumber evidence="12">2.5.1.7</ecNumber>
    </recommendedName>
    <alternativeName>
        <fullName evidence="12">Enoylpyruvate transferase</fullName>
    </alternativeName>
    <alternativeName>
        <fullName evidence="12">UDP-N-acetylglucosamine enolpyruvyl transferase</fullName>
        <shortName evidence="12">EPT</shortName>
    </alternativeName>
</protein>
<feature type="binding site" evidence="12">
    <location>
        <position position="97"/>
    </location>
    <ligand>
        <name>UDP-N-acetyl-alpha-D-glucosamine</name>
        <dbReference type="ChEBI" id="CHEBI:57705"/>
    </ligand>
</feature>
<keyword evidence="5 12" id="KW-0808">Transferase</keyword>
<evidence type="ECO:0000313" key="15">
    <source>
        <dbReference type="Proteomes" id="UP000823847"/>
    </source>
</evidence>
<dbReference type="InterPro" id="IPR036968">
    <property type="entry name" value="Enolpyruvate_Tfrase_sf"/>
</dbReference>
<dbReference type="GO" id="GO:0008760">
    <property type="term" value="F:UDP-N-acetylglucosamine 1-carboxyvinyltransferase activity"/>
    <property type="evidence" value="ECO:0007669"/>
    <property type="project" value="UniProtKB-UniRule"/>
</dbReference>
<dbReference type="GO" id="GO:0019277">
    <property type="term" value="P:UDP-N-acetylgalactosamine biosynthetic process"/>
    <property type="evidence" value="ECO:0007669"/>
    <property type="project" value="InterPro"/>
</dbReference>
<sequence length="434" mass="47568">MSSFVIEGGYRLSGEITPQGAKNEALEVICATLLTPERVTIHNVPDILDVNNLIQLLRDMRVKVERPAMGTYTFQADEVDLEYLATDEFLRRSASLRGSVMIVGPLLARFGKALIPKPGGDKIGRRRLDTHFAGIRKLGASFTYDPARHVYEVEARRLRGAYMLLDEASVTGTANILMAATLAEGVTTIYNAACEPYLQQLSRLLNRMGARISGVGSNLLTIEGVDALRGAEHTILPDMIEVGSFIGMAAMTGSELTIKDTGYDNLGIIPDAFRRLGITVEQRGDDIHIPRHDSYEIETFIDGSIMTIADAPWPGLTPDLLSVFLVVATEATGSVLIHQKMFESRLFFVDKLIDMGAQIILCDPHRATVIGLGNRFKLRGSTMVSPDIRAGIALLIAAMSAEGTSTIHNIDQIDRGYQDIDKRLNRIGARITRI</sequence>
<dbReference type="EMBL" id="DXEN01000087">
    <property type="protein sequence ID" value="HIX87260.1"/>
    <property type="molecule type" value="Genomic_DNA"/>
</dbReference>
<comment type="subcellular location">
    <subcellularLocation>
        <location evidence="1 12">Cytoplasm</location>
    </subcellularLocation>
</comment>
<dbReference type="SUPFAM" id="SSF55205">
    <property type="entry name" value="EPT/RTPC-like"/>
    <property type="match status" value="1"/>
</dbReference>
<dbReference type="GO" id="GO:0005737">
    <property type="term" value="C:cytoplasm"/>
    <property type="evidence" value="ECO:0007669"/>
    <property type="project" value="UniProtKB-SubCell"/>
</dbReference>
<organism evidence="14 15">
    <name type="scientific">Candidatus Parabacteroides intestinigallinarum</name>
    <dbReference type="NCBI Taxonomy" id="2838722"/>
    <lineage>
        <taxon>Bacteria</taxon>
        <taxon>Pseudomonadati</taxon>
        <taxon>Bacteroidota</taxon>
        <taxon>Bacteroidia</taxon>
        <taxon>Bacteroidales</taxon>
        <taxon>Tannerellaceae</taxon>
        <taxon>Parabacteroides</taxon>
    </lineage>
</organism>
<keyword evidence="3 12" id="KW-0963">Cytoplasm</keyword>